<proteinExistence type="predicted"/>
<dbReference type="RefSeq" id="WP_109760276.1">
    <property type="nucleotide sequence ID" value="NZ_CP034588.1"/>
</dbReference>
<organism evidence="4 5">
    <name type="scientific">Silicimonas algicola</name>
    <dbReference type="NCBI Taxonomy" id="1826607"/>
    <lineage>
        <taxon>Bacteria</taxon>
        <taxon>Pseudomonadati</taxon>
        <taxon>Pseudomonadota</taxon>
        <taxon>Alphaproteobacteria</taxon>
        <taxon>Rhodobacterales</taxon>
        <taxon>Paracoccaceae</taxon>
    </lineage>
</organism>
<dbReference type="Pfam" id="PF07883">
    <property type="entry name" value="Cupin_2"/>
    <property type="match status" value="1"/>
</dbReference>
<dbReference type="PANTHER" id="PTHR38599">
    <property type="entry name" value="CUPIN DOMAIN PROTEIN (AFU_ORTHOLOGUE AFUA_3G13620)"/>
    <property type="match status" value="1"/>
</dbReference>
<name>A0A316G3N7_9RHOB</name>
<sequence>MRYVFANFLLDTATCELKRGQTLVALRPKSYDLLNLLVERAGSVVGKNALQDALWPDVTVQENSLTQCVADLRRRLGDEEGHLIRTVPKRGYMFTSSVTREDDLRGRSKVRPLGAAAGLLILGALLWLNLLPKSEANIPPTKEPRVLLDTKSTVLDQPLVWPASSARLMAGITVIAPGEASEWHTHAAPLFAYVISGEIVTDYGTPGERRYRAGDALIEAVDWPHQARNVGAEWAEVLYVLVGSDDTPLRSSADILPVR</sequence>
<feature type="DNA-binding region" description="OmpR/PhoB-type" evidence="2">
    <location>
        <begin position="1"/>
        <end position="96"/>
    </location>
</feature>
<dbReference type="InterPro" id="IPR036388">
    <property type="entry name" value="WH-like_DNA-bd_sf"/>
</dbReference>
<dbReference type="Gene3D" id="2.60.120.10">
    <property type="entry name" value="Jelly Rolls"/>
    <property type="match status" value="1"/>
</dbReference>
<dbReference type="InterPro" id="IPR011051">
    <property type="entry name" value="RmlC_Cupin_sf"/>
</dbReference>
<dbReference type="PROSITE" id="PS51755">
    <property type="entry name" value="OMPR_PHOB"/>
    <property type="match status" value="1"/>
</dbReference>
<dbReference type="InterPro" id="IPR001867">
    <property type="entry name" value="OmpR/PhoB-type_DNA-bd"/>
</dbReference>
<keyword evidence="1 2" id="KW-0238">DNA-binding</keyword>
<evidence type="ECO:0000256" key="1">
    <source>
        <dbReference type="ARBA" id="ARBA00023125"/>
    </source>
</evidence>
<dbReference type="InterPro" id="IPR014710">
    <property type="entry name" value="RmlC-like_jellyroll"/>
</dbReference>
<dbReference type="SMART" id="SM00862">
    <property type="entry name" value="Trans_reg_C"/>
    <property type="match status" value="1"/>
</dbReference>
<reference evidence="4 5" key="1">
    <citation type="submission" date="2018-05" db="EMBL/GenBank/DDBJ databases">
        <title>Genomic Encyclopedia of Type Strains, Phase IV (KMG-IV): sequencing the most valuable type-strain genomes for metagenomic binning, comparative biology and taxonomic classification.</title>
        <authorList>
            <person name="Goeker M."/>
        </authorList>
    </citation>
    <scope>NUCLEOTIDE SEQUENCE [LARGE SCALE GENOMIC DNA]</scope>
    <source>
        <strain evidence="4 5">DSM 103371</strain>
    </source>
</reference>
<evidence type="ECO:0000313" key="4">
    <source>
        <dbReference type="EMBL" id="PWK55283.1"/>
    </source>
</evidence>
<dbReference type="GO" id="GO:0000160">
    <property type="term" value="P:phosphorelay signal transduction system"/>
    <property type="evidence" value="ECO:0007669"/>
    <property type="project" value="InterPro"/>
</dbReference>
<dbReference type="CDD" id="cd02236">
    <property type="entry name" value="cupin_CV2614-like"/>
    <property type="match status" value="1"/>
</dbReference>
<comment type="caution">
    <text evidence="4">The sequence shown here is derived from an EMBL/GenBank/DDBJ whole genome shotgun (WGS) entry which is preliminary data.</text>
</comment>
<dbReference type="PANTHER" id="PTHR38599:SF1">
    <property type="entry name" value="CUPIN DOMAIN PROTEIN (AFU_ORTHOLOGUE AFUA_3G13620)"/>
    <property type="match status" value="1"/>
</dbReference>
<dbReference type="AlphaFoldDB" id="A0A316G3N7"/>
<keyword evidence="5" id="KW-1185">Reference proteome</keyword>
<evidence type="ECO:0000313" key="5">
    <source>
        <dbReference type="Proteomes" id="UP000245390"/>
    </source>
</evidence>
<dbReference type="Pfam" id="PF00486">
    <property type="entry name" value="Trans_reg_C"/>
    <property type="match status" value="1"/>
</dbReference>
<dbReference type="Gene3D" id="1.10.10.10">
    <property type="entry name" value="Winged helix-like DNA-binding domain superfamily/Winged helix DNA-binding domain"/>
    <property type="match status" value="1"/>
</dbReference>
<dbReference type="GO" id="GO:0003677">
    <property type="term" value="F:DNA binding"/>
    <property type="evidence" value="ECO:0007669"/>
    <property type="project" value="UniProtKB-UniRule"/>
</dbReference>
<dbReference type="KEGG" id="salo:EF888_06450"/>
<protein>
    <submittedName>
        <fullName evidence="4">Transcriptional regulator</fullName>
    </submittedName>
</protein>
<dbReference type="GO" id="GO:0006355">
    <property type="term" value="P:regulation of DNA-templated transcription"/>
    <property type="evidence" value="ECO:0007669"/>
    <property type="project" value="InterPro"/>
</dbReference>
<evidence type="ECO:0000259" key="3">
    <source>
        <dbReference type="PROSITE" id="PS51755"/>
    </source>
</evidence>
<gene>
    <name evidence="4" type="ORF">C8D95_108163</name>
</gene>
<dbReference type="InterPro" id="IPR013096">
    <property type="entry name" value="Cupin_2"/>
</dbReference>
<dbReference type="InterPro" id="IPR016032">
    <property type="entry name" value="Sig_transdc_resp-reg_C-effctor"/>
</dbReference>
<dbReference type="SUPFAM" id="SSF51182">
    <property type="entry name" value="RmlC-like cupins"/>
    <property type="match status" value="1"/>
</dbReference>
<dbReference type="SUPFAM" id="SSF46894">
    <property type="entry name" value="C-terminal effector domain of the bipartite response regulators"/>
    <property type="match status" value="1"/>
</dbReference>
<dbReference type="CDD" id="cd00383">
    <property type="entry name" value="trans_reg_C"/>
    <property type="match status" value="1"/>
</dbReference>
<dbReference type="OrthoDB" id="9800684at2"/>
<dbReference type="EMBL" id="QGGV01000008">
    <property type="protein sequence ID" value="PWK55283.1"/>
    <property type="molecule type" value="Genomic_DNA"/>
</dbReference>
<accession>A0A316G3N7</accession>
<dbReference type="Proteomes" id="UP000245390">
    <property type="component" value="Unassembled WGS sequence"/>
</dbReference>
<feature type="domain" description="OmpR/PhoB-type" evidence="3">
    <location>
        <begin position="1"/>
        <end position="96"/>
    </location>
</feature>
<evidence type="ECO:0000256" key="2">
    <source>
        <dbReference type="PROSITE-ProRule" id="PRU01091"/>
    </source>
</evidence>